<evidence type="ECO:0000313" key="4">
    <source>
        <dbReference type="Proteomes" id="UP001054252"/>
    </source>
</evidence>
<sequence length="307" mass="34529">MVVQKKKKGKRRNSNLQDFESRRYLPNMDDEPISGFWPDETPSLNGLFREEPSRSEFKIDGAVNPNLDLLGEKETEEAGQPTETSSSALPAAAVEEDFLKGKVLGSGGHGKGGGFFLNDWAELQGKGCSVTGLVLEGGGHNEGGAFGEQEVVRELQAAQNQVFCSFEDTISGIRSGEVKVISGEVECMGCRERYIMEIALHERFAEMHNFIESNMEHHGHKITEMYSDLSCTHCGKKLVIPVGSRNMEANDSYWLVLFLLKKIGNTTVQQRLAFMKRLDPAFKNPVNRDKLLFQVYYQIYKQVYERF</sequence>
<dbReference type="AlphaFoldDB" id="A0AAV5MB47"/>
<comment type="caution">
    <text evidence="3">The sequence shown here is derived from an EMBL/GenBank/DDBJ whole genome shotgun (WGS) entry which is preliminary data.</text>
</comment>
<dbReference type="Proteomes" id="UP001054252">
    <property type="component" value="Unassembled WGS sequence"/>
</dbReference>
<evidence type="ECO:0000259" key="2">
    <source>
        <dbReference type="Pfam" id="PF23324"/>
    </source>
</evidence>
<name>A0AAV5MB47_9ROSI</name>
<gene>
    <name evidence="3" type="ORF">SLEP1_g53223</name>
</gene>
<protein>
    <recommendedName>
        <fullName evidence="2">DUF7086 domain-containing protein</fullName>
    </recommendedName>
</protein>
<organism evidence="3 4">
    <name type="scientific">Rubroshorea leprosula</name>
    <dbReference type="NCBI Taxonomy" id="152421"/>
    <lineage>
        <taxon>Eukaryota</taxon>
        <taxon>Viridiplantae</taxon>
        <taxon>Streptophyta</taxon>
        <taxon>Embryophyta</taxon>
        <taxon>Tracheophyta</taxon>
        <taxon>Spermatophyta</taxon>
        <taxon>Magnoliopsida</taxon>
        <taxon>eudicotyledons</taxon>
        <taxon>Gunneridae</taxon>
        <taxon>Pentapetalae</taxon>
        <taxon>rosids</taxon>
        <taxon>malvids</taxon>
        <taxon>Malvales</taxon>
        <taxon>Dipterocarpaceae</taxon>
        <taxon>Rubroshorea</taxon>
    </lineage>
</organism>
<evidence type="ECO:0000256" key="1">
    <source>
        <dbReference type="SAM" id="MobiDB-lite"/>
    </source>
</evidence>
<keyword evidence="4" id="KW-1185">Reference proteome</keyword>
<accession>A0AAV5MB47</accession>
<dbReference type="EMBL" id="BPVZ01000204">
    <property type="protein sequence ID" value="GKV46224.1"/>
    <property type="molecule type" value="Genomic_DNA"/>
</dbReference>
<proteinExistence type="predicted"/>
<evidence type="ECO:0000313" key="3">
    <source>
        <dbReference type="EMBL" id="GKV46224.1"/>
    </source>
</evidence>
<reference evidence="3 4" key="1">
    <citation type="journal article" date="2021" name="Commun. Biol.">
        <title>The genome of Shorea leprosula (Dipterocarpaceae) highlights the ecological relevance of drought in aseasonal tropical rainforests.</title>
        <authorList>
            <person name="Ng K.K.S."/>
            <person name="Kobayashi M.J."/>
            <person name="Fawcett J.A."/>
            <person name="Hatakeyama M."/>
            <person name="Paape T."/>
            <person name="Ng C.H."/>
            <person name="Ang C.C."/>
            <person name="Tnah L.H."/>
            <person name="Lee C.T."/>
            <person name="Nishiyama T."/>
            <person name="Sese J."/>
            <person name="O'Brien M.J."/>
            <person name="Copetti D."/>
            <person name="Mohd Noor M.I."/>
            <person name="Ong R.C."/>
            <person name="Putra M."/>
            <person name="Sireger I.Z."/>
            <person name="Indrioko S."/>
            <person name="Kosugi Y."/>
            <person name="Izuno A."/>
            <person name="Isagi Y."/>
            <person name="Lee S.L."/>
            <person name="Shimizu K.K."/>
        </authorList>
    </citation>
    <scope>NUCLEOTIDE SEQUENCE [LARGE SCALE GENOMIC DNA]</scope>
    <source>
        <strain evidence="3">214</strain>
    </source>
</reference>
<dbReference type="Pfam" id="PF23324">
    <property type="entry name" value="DUF7086"/>
    <property type="match status" value="1"/>
</dbReference>
<dbReference type="InterPro" id="IPR055513">
    <property type="entry name" value="DUF7086"/>
</dbReference>
<feature type="region of interest" description="Disordered" evidence="1">
    <location>
        <begin position="1"/>
        <end position="38"/>
    </location>
</feature>
<feature type="compositionally biased region" description="Basic residues" evidence="1">
    <location>
        <begin position="1"/>
        <end position="13"/>
    </location>
</feature>
<feature type="domain" description="DUF7086" evidence="2">
    <location>
        <begin position="173"/>
        <end position="303"/>
    </location>
</feature>